<dbReference type="SUPFAM" id="SSF54909">
    <property type="entry name" value="Dimeric alpha+beta barrel"/>
    <property type="match status" value="1"/>
</dbReference>
<evidence type="ECO:0000313" key="2">
    <source>
        <dbReference type="Proteomes" id="UP000070544"/>
    </source>
</evidence>
<protein>
    <recommendedName>
        <fullName evidence="3">ABM domain-containing protein</fullName>
    </recommendedName>
</protein>
<sequence length="102" mass="11319">MSNANTVNILTVPRNNLETLLARVREMNKAITVIKGFKGGKILVRDGVNNTDTVRVIIAIEWESKEAFHAAKDEFKGWMGEKSELESQGVTMDGGMYLGESF</sequence>
<dbReference type="InterPro" id="IPR011008">
    <property type="entry name" value="Dimeric_a/b-barrel"/>
</dbReference>
<evidence type="ECO:0000313" key="1">
    <source>
        <dbReference type="EMBL" id="KXS13054.1"/>
    </source>
</evidence>
<name>A0A139A8L8_GONPJ</name>
<keyword evidence="2" id="KW-1185">Reference proteome</keyword>
<accession>A0A139A8L8</accession>
<reference evidence="1 2" key="1">
    <citation type="journal article" date="2015" name="Genome Biol. Evol.">
        <title>Phylogenomic analyses indicate that early fungi evolved digesting cell walls of algal ancestors of land plants.</title>
        <authorList>
            <person name="Chang Y."/>
            <person name="Wang S."/>
            <person name="Sekimoto S."/>
            <person name="Aerts A.L."/>
            <person name="Choi C."/>
            <person name="Clum A."/>
            <person name="LaButti K.M."/>
            <person name="Lindquist E.A."/>
            <person name="Yee Ngan C."/>
            <person name="Ohm R.A."/>
            <person name="Salamov A.A."/>
            <person name="Grigoriev I.V."/>
            <person name="Spatafora J.W."/>
            <person name="Berbee M.L."/>
        </authorList>
    </citation>
    <scope>NUCLEOTIDE SEQUENCE [LARGE SCALE GENOMIC DNA]</scope>
    <source>
        <strain evidence="1 2">JEL478</strain>
    </source>
</reference>
<dbReference type="EMBL" id="KQ965782">
    <property type="protein sequence ID" value="KXS13054.1"/>
    <property type="molecule type" value="Genomic_DNA"/>
</dbReference>
<gene>
    <name evidence="1" type="ORF">M427DRAFT_58968</name>
</gene>
<organism evidence="1 2">
    <name type="scientific">Gonapodya prolifera (strain JEL478)</name>
    <name type="common">Monoblepharis prolifera</name>
    <dbReference type="NCBI Taxonomy" id="1344416"/>
    <lineage>
        <taxon>Eukaryota</taxon>
        <taxon>Fungi</taxon>
        <taxon>Fungi incertae sedis</taxon>
        <taxon>Chytridiomycota</taxon>
        <taxon>Chytridiomycota incertae sedis</taxon>
        <taxon>Monoblepharidomycetes</taxon>
        <taxon>Monoblepharidales</taxon>
        <taxon>Gonapodyaceae</taxon>
        <taxon>Gonapodya</taxon>
    </lineage>
</organism>
<dbReference type="AlphaFoldDB" id="A0A139A8L8"/>
<dbReference type="Gene3D" id="3.30.70.100">
    <property type="match status" value="1"/>
</dbReference>
<dbReference type="Proteomes" id="UP000070544">
    <property type="component" value="Unassembled WGS sequence"/>
</dbReference>
<evidence type="ECO:0008006" key="3">
    <source>
        <dbReference type="Google" id="ProtNLM"/>
    </source>
</evidence>
<proteinExistence type="predicted"/>